<feature type="transmembrane region" description="Helical" evidence="6">
    <location>
        <begin position="6"/>
        <end position="27"/>
    </location>
</feature>
<dbReference type="PANTHER" id="PTHR42709">
    <property type="entry name" value="ALKALINE PHOSPHATASE LIKE PROTEIN"/>
    <property type="match status" value="1"/>
</dbReference>
<organism evidence="8 9">
    <name type="scientific">Roseomonas indoligenes</name>
    <dbReference type="NCBI Taxonomy" id="2820811"/>
    <lineage>
        <taxon>Bacteria</taxon>
        <taxon>Pseudomonadati</taxon>
        <taxon>Pseudomonadota</taxon>
        <taxon>Alphaproteobacteria</taxon>
        <taxon>Acetobacterales</taxon>
        <taxon>Roseomonadaceae</taxon>
        <taxon>Roseomonas</taxon>
    </lineage>
</organism>
<keyword evidence="3 6" id="KW-0812">Transmembrane</keyword>
<accession>A0A940S7V3</accession>
<evidence type="ECO:0000313" key="9">
    <source>
        <dbReference type="Proteomes" id="UP000677537"/>
    </source>
</evidence>
<gene>
    <name evidence="8" type="ORF">J5Y10_21095</name>
</gene>
<evidence type="ECO:0000256" key="2">
    <source>
        <dbReference type="ARBA" id="ARBA00022475"/>
    </source>
</evidence>
<feature type="domain" description="VTT" evidence="7">
    <location>
        <begin position="30"/>
        <end position="159"/>
    </location>
</feature>
<keyword evidence="4 6" id="KW-1133">Transmembrane helix</keyword>
<evidence type="ECO:0000256" key="5">
    <source>
        <dbReference type="ARBA" id="ARBA00023136"/>
    </source>
</evidence>
<evidence type="ECO:0000256" key="3">
    <source>
        <dbReference type="ARBA" id="ARBA00022692"/>
    </source>
</evidence>
<evidence type="ECO:0000313" key="8">
    <source>
        <dbReference type="EMBL" id="MBP0495295.1"/>
    </source>
</evidence>
<comment type="caution">
    <text evidence="8">The sequence shown here is derived from an EMBL/GenBank/DDBJ whole genome shotgun (WGS) entry which is preliminary data.</text>
</comment>
<evidence type="ECO:0000256" key="1">
    <source>
        <dbReference type="ARBA" id="ARBA00004651"/>
    </source>
</evidence>
<sequence>MLQTIADIIAATGTFGIFLLMLAENIFPPIPSEAIMPVAGFAAAQGQMDPLAVFLAGTAGAVLGNAAWYEAARAIGQARIEHLANRYGRYVGIVGEDIRAASKALLRWGAPAVLICRCLPGPRTLISVPAGIARMRRRVFYPATILGTALWTGFLMAAGWWLQGQWEAIGHWMEPLGVAVIAACVVVYAWHLWRTRHRWKRGIENSGE</sequence>
<dbReference type="InterPro" id="IPR032816">
    <property type="entry name" value="VTT_dom"/>
</dbReference>
<keyword evidence="5 6" id="KW-0472">Membrane</keyword>
<dbReference type="AlphaFoldDB" id="A0A940S7V3"/>
<dbReference type="Pfam" id="PF09335">
    <property type="entry name" value="VTT_dom"/>
    <property type="match status" value="1"/>
</dbReference>
<dbReference type="RefSeq" id="WP_209376093.1">
    <property type="nucleotide sequence ID" value="NZ_JAGIZA010000016.1"/>
</dbReference>
<dbReference type="InterPro" id="IPR051311">
    <property type="entry name" value="DedA_domain"/>
</dbReference>
<name>A0A940S7V3_9PROT</name>
<dbReference type="Proteomes" id="UP000677537">
    <property type="component" value="Unassembled WGS sequence"/>
</dbReference>
<feature type="transmembrane region" description="Helical" evidence="6">
    <location>
        <begin position="175"/>
        <end position="193"/>
    </location>
</feature>
<comment type="subcellular location">
    <subcellularLocation>
        <location evidence="1">Cell membrane</location>
        <topology evidence="1">Multi-pass membrane protein</topology>
    </subcellularLocation>
</comment>
<evidence type="ECO:0000256" key="4">
    <source>
        <dbReference type="ARBA" id="ARBA00022989"/>
    </source>
</evidence>
<feature type="transmembrane region" description="Helical" evidence="6">
    <location>
        <begin position="139"/>
        <end position="163"/>
    </location>
</feature>
<proteinExistence type="predicted"/>
<keyword evidence="2" id="KW-1003">Cell membrane</keyword>
<keyword evidence="9" id="KW-1185">Reference proteome</keyword>
<protein>
    <submittedName>
        <fullName evidence="8">DedA family protein</fullName>
    </submittedName>
</protein>
<reference evidence="8" key="1">
    <citation type="submission" date="2021-03" db="EMBL/GenBank/DDBJ databases">
        <authorList>
            <person name="So Y."/>
        </authorList>
    </citation>
    <scope>NUCLEOTIDE SEQUENCE</scope>
    <source>
        <strain evidence="8">SG15</strain>
    </source>
</reference>
<evidence type="ECO:0000259" key="7">
    <source>
        <dbReference type="Pfam" id="PF09335"/>
    </source>
</evidence>
<evidence type="ECO:0000256" key="6">
    <source>
        <dbReference type="SAM" id="Phobius"/>
    </source>
</evidence>
<dbReference type="EMBL" id="JAGIZA010000016">
    <property type="protein sequence ID" value="MBP0495295.1"/>
    <property type="molecule type" value="Genomic_DNA"/>
</dbReference>
<dbReference type="GO" id="GO:0005886">
    <property type="term" value="C:plasma membrane"/>
    <property type="evidence" value="ECO:0007669"/>
    <property type="project" value="UniProtKB-SubCell"/>
</dbReference>
<dbReference type="PANTHER" id="PTHR42709:SF6">
    <property type="entry name" value="UNDECAPRENYL PHOSPHATE TRANSPORTER A"/>
    <property type="match status" value="1"/>
</dbReference>